<reference evidence="2" key="1">
    <citation type="journal article" date="2019" name="Int. J. Syst. Evol. Microbiol.">
        <title>The Global Catalogue of Microorganisms (GCM) 10K type strain sequencing project: providing services to taxonomists for standard genome sequencing and annotation.</title>
        <authorList>
            <consortium name="The Broad Institute Genomics Platform"/>
            <consortium name="The Broad Institute Genome Sequencing Center for Infectious Disease"/>
            <person name="Wu L."/>
            <person name="Ma J."/>
        </authorList>
    </citation>
    <scope>NUCLEOTIDE SEQUENCE [LARGE SCALE GENOMIC DNA]</scope>
    <source>
        <strain evidence="2">KCTC 52644</strain>
    </source>
</reference>
<comment type="caution">
    <text evidence="1">The sequence shown here is derived from an EMBL/GenBank/DDBJ whole genome shotgun (WGS) entry which is preliminary data.</text>
</comment>
<protein>
    <submittedName>
        <fullName evidence="1">DUF4920 domain-containing protein</fullName>
    </submittedName>
</protein>
<keyword evidence="2" id="KW-1185">Reference proteome</keyword>
<organism evidence="1 2">
    <name type="scientific">Flavobacterium ardleyense</name>
    <dbReference type="NCBI Taxonomy" id="2038737"/>
    <lineage>
        <taxon>Bacteria</taxon>
        <taxon>Pseudomonadati</taxon>
        <taxon>Bacteroidota</taxon>
        <taxon>Flavobacteriia</taxon>
        <taxon>Flavobacteriales</taxon>
        <taxon>Flavobacteriaceae</taxon>
        <taxon>Flavobacterium</taxon>
    </lineage>
</organism>
<gene>
    <name evidence="1" type="ORF">ACFSX9_12585</name>
</gene>
<sequence>MKKIILILALTALFVCCEQKKEIAPEVEKVEYASFGVSISDEGALSKEEMMEKFATLKAGDTLDVKFRSAINEVCQKKGCWMSLNLSEDEELFVKFKDYDFFVPMNAQDKEVIVKGKAYVNVETVADLKHYAKDAGKSQALIDSIVKPEVRYSFMADGVLIAKK</sequence>
<evidence type="ECO:0000313" key="1">
    <source>
        <dbReference type="EMBL" id="MFD2909568.1"/>
    </source>
</evidence>
<name>A0ABW5ZA02_9FLAO</name>
<dbReference type="EMBL" id="JBHUOL010000018">
    <property type="protein sequence ID" value="MFD2909568.1"/>
    <property type="molecule type" value="Genomic_DNA"/>
</dbReference>
<evidence type="ECO:0000313" key="2">
    <source>
        <dbReference type="Proteomes" id="UP001597549"/>
    </source>
</evidence>
<accession>A0ABW5ZA02</accession>
<dbReference type="InterPro" id="IPR032577">
    <property type="entry name" value="DUF4920"/>
</dbReference>
<proteinExistence type="predicted"/>
<dbReference type="RefSeq" id="WP_379808179.1">
    <property type="nucleotide sequence ID" value="NZ_JBHUOL010000018.1"/>
</dbReference>
<dbReference type="Proteomes" id="UP001597549">
    <property type="component" value="Unassembled WGS sequence"/>
</dbReference>
<dbReference type="Pfam" id="PF16267">
    <property type="entry name" value="DUF4920"/>
    <property type="match status" value="1"/>
</dbReference>